<evidence type="ECO:0000313" key="2">
    <source>
        <dbReference type="Proteomes" id="UP001597201"/>
    </source>
</evidence>
<dbReference type="RefSeq" id="WP_377177179.1">
    <property type="nucleotide sequence ID" value="NZ_JBHTMY010000002.1"/>
</dbReference>
<dbReference type="Pfam" id="PF08849">
    <property type="entry name" value="BrxA"/>
    <property type="match status" value="1"/>
</dbReference>
<proteinExistence type="predicted"/>
<protein>
    <submittedName>
        <fullName evidence="1">BrxA family protein</fullName>
    </submittedName>
</protein>
<gene>
    <name evidence="1" type="ORF">ACFQ39_06350</name>
</gene>
<dbReference type="InterPro" id="IPR023137">
    <property type="entry name" value="BrxA_sf"/>
</dbReference>
<reference evidence="2" key="1">
    <citation type="journal article" date="2019" name="Int. J. Syst. Evol. Microbiol.">
        <title>The Global Catalogue of Microorganisms (GCM) 10K type strain sequencing project: providing services to taxonomists for standard genome sequencing and annotation.</title>
        <authorList>
            <consortium name="The Broad Institute Genomics Platform"/>
            <consortium name="The Broad Institute Genome Sequencing Center for Infectious Disease"/>
            <person name="Wu L."/>
            <person name="Ma J."/>
        </authorList>
    </citation>
    <scope>NUCLEOTIDE SEQUENCE [LARGE SCALE GENOMIC DNA]</scope>
    <source>
        <strain evidence="2">CCUG 61485</strain>
    </source>
</reference>
<comment type="caution">
    <text evidence="1">The sequence shown here is derived from an EMBL/GenBank/DDBJ whole genome shotgun (WGS) entry which is preliminary data.</text>
</comment>
<keyword evidence="2" id="KW-1185">Reference proteome</keyword>
<dbReference type="InterPro" id="IPR014948">
    <property type="entry name" value="BrxA"/>
</dbReference>
<dbReference type="EMBL" id="JBHTMY010000002">
    <property type="protein sequence ID" value="MFD1315232.1"/>
    <property type="molecule type" value="Genomic_DNA"/>
</dbReference>
<dbReference type="Proteomes" id="UP001597201">
    <property type="component" value="Unassembled WGS sequence"/>
</dbReference>
<accession>A0ABW3Y2I8</accession>
<evidence type="ECO:0000313" key="1">
    <source>
        <dbReference type="EMBL" id="MFD1315232.1"/>
    </source>
</evidence>
<organism evidence="1 2">
    <name type="scientific">Namhaeicola litoreus</name>
    <dbReference type="NCBI Taxonomy" id="1052145"/>
    <lineage>
        <taxon>Bacteria</taxon>
        <taxon>Pseudomonadati</taxon>
        <taxon>Bacteroidota</taxon>
        <taxon>Flavobacteriia</taxon>
        <taxon>Flavobacteriales</taxon>
        <taxon>Flavobacteriaceae</taxon>
        <taxon>Namhaeicola</taxon>
    </lineage>
</organism>
<sequence length="198" mass="23121">MPKKSNHKKFDANFTAGGLLFHEFMVLEKLITKPNNAELLKSEESQNVYMGIATLNARKRILSEIKRRMAYAPDYFWENYYAWSEKEQKLALLFLCLKTYPVVLDIHLEVTLPKYKIGANLKAYDITMRLDELASSHPEVESWSVSTIRKINVQYRKAIQDAGLMENGKLQIPYGLSDSFWNYFINTNENWFLTACFK</sequence>
<name>A0ABW3Y2I8_9FLAO</name>
<dbReference type="Gene3D" id="1.10.3540.10">
    <property type="entry name" value="uncharacterized protein from magnetospirillum magneticum domain"/>
    <property type="match status" value="1"/>
</dbReference>